<keyword evidence="7 11" id="KW-1133">Transmembrane helix</keyword>
<dbReference type="EC" id="3.4.26.1" evidence="10"/>
<gene>
    <name evidence="13" type="ORF">AAFC00_005271</name>
</gene>
<dbReference type="RefSeq" id="XP_069202859.1">
    <property type="nucleotide sequence ID" value="XM_069345027.1"/>
</dbReference>
<feature type="transmembrane region" description="Helical" evidence="11">
    <location>
        <begin position="326"/>
        <end position="346"/>
    </location>
</feature>
<proteinExistence type="inferred from homology"/>
<comment type="catalytic activity">
    <reaction evidence="9">
        <text>Hydrolyzes the peptide bond -P2-(S-farnesyl or geranylgeranyl)C-P1'-P2'-P3'-COOH where P1' and P2' are amino acids with aliphatic sidechains and P3' is any C-terminal residue.</text>
        <dbReference type="EC" id="3.4.26.1"/>
    </reaction>
</comment>
<feature type="domain" description="CAAX prenyl protease 2/Lysostaphin resistance protein A-like" evidence="12">
    <location>
        <begin position="158"/>
        <end position="277"/>
    </location>
</feature>
<evidence type="ECO:0000256" key="2">
    <source>
        <dbReference type="ARBA" id="ARBA00006897"/>
    </source>
</evidence>
<evidence type="ECO:0000256" key="5">
    <source>
        <dbReference type="ARBA" id="ARBA00022801"/>
    </source>
</evidence>
<evidence type="ECO:0000256" key="11">
    <source>
        <dbReference type="SAM" id="Phobius"/>
    </source>
</evidence>
<dbReference type="Pfam" id="PF02517">
    <property type="entry name" value="Rce1-like"/>
    <property type="match status" value="1"/>
</dbReference>
<reference evidence="13 14" key="1">
    <citation type="submission" date="2024-07" db="EMBL/GenBank/DDBJ databases">
        <title>Draft sequence of the Neodothiora populina.</title>
        <authorList>
            <person name="Drown D.D."/>
            <person name="Schuette U.S."/>
            <person name="Buechlein A.B."/>
            <person name="Rusch D.R."/>
            <person name="Winton L.W."/>
            <person name="Adams G.A."/>
        </authorList>
    </citation>
    <scope>NUCLEOTIDE SEQUENCE [LARGE SCALE GENOMIC DNA]</scope>
    <source>
        <strain evidence="13 14">CPC 39397</strain>
    </source>
</reference>
<evidence type="ECO:0000256" key="8">
    <source>
        <dbReference type="ARBA" id="ARBA00023136"/>
    </source>
</evidence>
<accession>A0ABR3PKC1</accession>
<dbReference type="GeneID" id="95978970"/>
<dbReference type="InterPro" id="IPR039731">
    <property type="entry name" value="Rce1"/>
</dbReference>
<evidence type="ECO:0000256" key="4">
    <source>
        <dbReference type="ARBA" id="ARBA00022692"/>
    </source>
</evidence>
<protein>
    <recommendedName>
        <fullName evidence="10">intramembrane prenyl-peptidase Rce1</fullName>
        <ecNumber evidence="10">3.4.26.1</ecNumber>
    </recommendedName>
</protein>
<evidence type="ECO:0000256" key="6">
    <source>
        <dbReference type="ARBA" id="ARBA00022824"/>
    </source>
</evidence>
<keyword evidence="6" id="KW-0256">Endoplasmic reticulum</keyword>
<evidence type="ECO:0000259" key="12">
    <source>
        <dbReference type="Pfam" id="PF02517"/>
    </source>
</evidence>
<keyword evidence="3" id="KW-0645">Protease</keyword>
<evidence type="ECO:0000256" key="10">
    <source>
        <dbReference type="ARBA" id="ARBA00049729"/>
    </source>
</evidence>
<name>A0ABR3PKC1_9PEZI</name>
<evidence type="ECO:0000256" key="1">
    <source>
        <dbReference type="ARBA" id="ARBA00004477"/>
    </source>
</evidence>
<comment type="similarity">
    <text evidence="2">Belongs to the peptidase U48 family.</text>
</comment>
<dbReference type="PANTHER" id="PTHR13046:SF0">
    <property type="entry name" value="CAAX PRENYL PROTEASE 2"/>
    <property type="match status" value="1"/>
</dbReference>
<evidence type="ECO:0000256" key="7">
    <source>
        <dbReference type="ARBA" id="ARBA00022989"/>
    </source>
</evidence>
<dbReference type="Proteomes" id="UP001562354">
    <property type="component" value="Unassembled WGS sequence"/>
</dbReference>
<keyword evidence="8 11" id="KW-0472">Membrane</keyword>
<dbReference type="PANTHER" id="PTHR13046">
    <property type="entry name" value="PROTEASE U48 CAAX PRENYL PROTEASE RCE1"/>
    <property type="match status" value="1"/>
</dbReference>
<feature type="transmembrane region" description="Helical" evidence="11">
    <location>
        <begin position="109"/>
        <end position="132"/>
    </location>
</feature>
<keyword evidence="4 11" id="KW-0812">Transmembrane</keyword>
<evidence type="ECO:0000313" key="14">
    <source>
        <dbReference type="Proteomes" id="UP001562354"/>
    </source>
</evidence>
<evidence type="ECO:0000256" key="3">
    <source>
        <dbReference type="ARBA" id="ARBA00022670"/>
    </source>
</evidence>
<evidence type="ECO:0000256" key="9">
    <source>
        <dbReference type="ARBA" id="ARBA00047280"/>
    </source>
</evidence>
<evidence type="ECO:0000313" key="13">
    <source>
        <dbReference type="EMBL" id="KAL1306587.1"/>
    </source>
</evidence>
<feature type="transmembrane region" description="Helical" evidence="11">
    <location>
        <begin position="241"/>
        <end position="259"/>
    </location>
</feature>
<keyword evidence="14" id="KW-1185">Reference proteome</keyword>
<organism evidence="13 14">
    <name type="scientific">Neodothiora populina</name>
    <dbReference type="NCBI Taxonomy" id="2781224"/>
    <lineage>
        <taxon>Eukaryota</taxon>
        <taxon>Fungi</taxon>
        <taxon>Dikarya</taxon>
        <taxon>Ascomycota</taxon>
        <taxon>Pezizomycotina</taxon>
        <taxon>Dothideomycetes</taxon>
        <taxon>Dothideomycetidae</taxon>
        <taxon>Dothideales</taxon>
        <taxon>Dothioraceae</taxon>
        <taxon>Neodothiora</taxon>
    </lineage>
</organism>
<dbReference type="EMBL" id="JBFMKM010000004">
    <property type="protein sequence ID" value="KAL1306587.1"/>
    <property type="molecule type" value="Genomic_DNA"/>
</dbReference>
<comment type="caution">
    <text evidence="13">The sequence shown here is derived from an EMBL/GenBank/DDBJ whole genome shotgun (WGS) entry which is preliminary data.</text>
</comment>
<feature type="transmembrane region" description="Helical" evidence="11">
    <location>
        <begin position="73"/>
        <end position="97"/>
    </location>
</feature>
<dbReference type="InterPro" id="IPR003675">
    <property type="entry name" value="Rce1/LyrA-like_dom"/>
</dbReference>
<keyword evidence="5" id="KW-0378">Hydrolase</keyword>
<comment type="subcellular location">
    <subcellularLocation>
        <location evidence="1">Endoplasmic reticulum membrane</location>
        <topology evidence="1">Multi-pass membrane protein</topology>
    </subcellularLocation>
</comment>
<feature type="transmembrane region" description="Helical" evidence="11">
    <location>
        <begin position="29"/>
        <end position="52"/>
    </location>
</feature>
<sequence length="356" mass="39198">MASLAQKGEERSSSFPQLTSSALHGGSRIPVSAAAGLTVLYTVFYIAPFYISPTLRSTSLSNRNNPAVIKARIRAVGLTCLLCTAINVLVLVGSSGATAYDVLRMLGIYPIHLVDVAKCLLLVAVLFVGPLFEVGIAESQWRYWYQWRYIKETIYDDWQGWRNILLGPASEELVFRSLAISLFQLAGSSPIYITFVSPLIFGLAHLHHLHEFIVSKQRPDATYLETASTPSVLIPGVVRSLVMFMYTSLFGFFEAFVYLRTGNVWSCFVAHAFCNCMGLPRFLGRVGKGLGKATNAEAPVSAAMQDVANEIHPESEEHDLGIEWTVVYYVLLCVGAYAFKALLFPLTESDLALGTF</sequence>